<dbReference type="NCBIfam" id="NF047422">
    <property type="entry name" value="YfmF_fam"/>
    <property type="match status" value="1"/>
</dbReference>
<feature type="domain" description="Peptidase M16 C-terminal" evidence="1">
    <location>
        <begin position="195"/>
        <end position="363"/>
    </location>
</feature>
<dbReference type="Pfam" id="PF05193">
    <property type="entry name" value="Peptidase_M16_C"/>
    <property type="match status" value="1"/>
</dbReference>
<reference evidence="3" key="1">
    <citation type="submission" date="2018-11" db="EMBL/GenBank/DDBJ databases">
        <title>Genome sequencing of a novel mesophilic and cellulolytic organism within the genus Hungateiclostridium.</title>
        <authorList>
            <person name="Rettenmaier R."/>
            <person name="Liebl W."/>
            <person name="Zverlov V."/>
        </authorList>
    </citation>
    <scope>NUCLEOTIDE SEQUENCE [LARGE SCALE GENOMIC DNA]</scope>
    <source>
        <strain evidence="3">N2K1</strain>
    </source>
</reference>
<sequence length="429" mass="49308">MNNLISESIVSEIASFNGIKIYRVKSQKFKTNSINIFFYDNLTRENAAKNALLPAVLRRGCEGYPTIRDISLYLEELYGSVFDCGVTKKGEHQIIQFYIEYISNKYAGPDIDLTKKNFDLLLNIITKPVLENNAFKKEYIEQEAQNLKELIESRVNDKMQYVVEKCLEEMCKDEPFGIYDYGSVEDLKEINEINLYEHYKYFLETLPAYVFISGDIEDEGVKYIIDGLSKIKRGNIKSIDKTKVEVNVGEVKNITEKVSVNQGKLCLGFRTNTPPDNKDYYKLVVYNSILGGGLHSKLFQNVREKAGLAYYAFSRLEKFKGLMVISSGIEIKNKDKALEIIYKQLEEIKNGNISDYEYEASIKSIETGIKSLKDSQLQIVDFYFSQYIVGTNDTPDDIIENVKRVTKKDIVDIAERIKLDTVYFLTSKE</sequence>
<evidence type="ECO:0000313" key="2">
    <source>
        <dbReference type="EMBL" id="RXE59810.1"/>
    </source>
</evidence>
<dbReference type="PANTHER" id="PTHR11851:SF186">
    <property type="entry name" value="INACTIVE METALLOPROTEASE YMFF-RELATED"/>
    <property type="match status" value="1"/>
</dbReference>
<dbReference type="Gene3D" id="3.30.830.10">
    <property type="entry name" value="Metalloenzyme, LuxS/M16 peptidase-like"/>
    <property type="match status" value="2"/>
</dbReference>
<dbReference type="Proteomes" id="UP000289166">
    <property type="component" value="Unassembled WGS sequence"/>
</dbReference>
<organism evidence="2 3">
    <name type="scientific">Acetivibrio mesophilus</name>
    <dbReference type="NCBI Taxonomy" id="2487273"/>
    <lineage>
        <taxon>Bacteria</taxon>
        <taxon>Bacillati</taxon>
        <taxon>Bacillota</taxon>
        <taxon>Clostridia</taxon>
        <taxon>Eubacteriales</taxon>
        <taxon>Oscillospiraceae</taxon>
        <taxon>Acetivibrio</taxon>
    </lineage>
</organism>
<comment type="caution">
    <text evidence="2">The sequence shown here is derived from an EMBL/GenBank/DDBJ whole genome shotgun (WGS) entry which is preliminary data.</text>
</comment>
<dbReference type="OrthoDB" id="9762085at2"/>
<accession>A0A4Q0I664</accession>
<dbReference type="RefSeq" id="WP_069193503.1">
    <property type="nucleotide sequence ID" value="NZ_RLII01000004.1"/>
</dbReference>
<protein>
    <submittedName>
        <fullName evidence="2">Insulinase family protein</fullName>
    </submittedName>
</protein>
<dbReference type="InterPro" id="IPR050361">
    <property type="entry name" value="MPP/UQCRC_Complex"/>
</dbReference>
<dbReference type="AlphaFoldDB" id="A0A4Q0I664"/>
<proteinExistence type="predicted"/>
<dbReference type="GO" id="GO:0046872">
    <property type="term" value="F:metal ion binding"/>
    <property type="evidence" value="ECO:0007669"/>
    <property type="project" value="InterPro"/>
</dbReference>
<dbReference type="PANTHER" id="PTHR11851">
    <property type="entry name" value="METALLOPROTEASE"/>
    <property type="match status" value="1"/>
</dbReference>
<dbReference type="SUPFAM" id="SSF63411">
    <property type="entry name" value="LuxS/MPP-like metallohydrolase"/>
    <property type="match status" value="2"/>
</dbReference>
<dbReference type="InterPro" id="IPR007863">
    <property type="entry name" value="Peptidase_M16_C"/>
</dbReference>
<gene>
    <name evidence="2" type="ORF">EFD62_05720</name>
</gene>
<keyword evidence="3" id="KW-1185">Reference proteome</keyword>
<evidence type="ECO:0000313" key="3">
    <source>
        <dbReference type="Proteomes" id="UP000289166"/>
    </source>
</evidence>
<name>A0A4Q0I664_9FIRM</name>
<dbReference type="EMBL" id="RLII01000004">
    <property type="protein sequence ID" value="RXE59810.1"/>
    <property type="molecule type" value="Genomic_DNA"/>
</dbReference>
<dbReference type="InterPro" id="IPR011249">
    <property type="entry name" value="Metalloenz_LuxS/M16"/>
</dbReference>
<evidence type="ECO:0000259" key="1">
    <source>
        <dbReference type="Pfam" id="PF05193"/>
    </source>
</evidence>